<dbReference type="InterPro" id="IPR007110">
    <property type="entry name" value="Ig-like_dom"/>
</dbReference>
<feature type="region of interest" description="Disordered" evidence="1">
    <location>
        <begin position="174"/>
        <end position="225"/>
    </location>
</feature>
<dbReference type="Proteomes" id="UP000784294">
    <property type="component" value="Unassembled WGS sequence"/>
</dbReference>
<evidence type="ECO:0000259" key="2">
    <source>
        <dbReference type="PROSITE" id="PS50835"/>
    </source>
</evidence>
<keyword evidence="4" id="KW-1185">Reference proteome</keyword>
<feature type="compositionally biased region" description="Polar residues" evidence="1">
    <location>
        <begin position="207"/>
        <end position="223"/>
    </location>
</feature>
<evidence type="ECO:0000256" key="1">
    <source>
        <dbReference type="SAM" id="MobiDB-lite"/>
    </source>
</evidence>
<protein>
    <recommendedName>
        <fullName evidence="2">Ig-like domain-containing protein</fullName>
    </recommendedName>
</protein>
<accession>A0A3S5AVJ0</accession>
<evidence type="ECO:0000313" key="3">
    <source>
        <dbReference type="EMBL" id="VEL33125.1"/>
    </source>
</evidence>
<gene>
    <name evidence="3" type="ORF">PXEA_LOCUS26565</name>
</gene>
<dbReference type="PROSITE" id="PS50835">
    <property type="entry name" value="IG_LIKE"/>
    <property type="match status" value="1"/>
</dbReference>
<evidence type="ECO:0000313" key="4">
    <source>
        <dbReference type="Proteomes" id="UP000784294"/>
    </source>
</evidence>
<feature type="domain" description="Ig-like" evidence="2">
    <location>
        <begin position="85"/>
        <end position="194"/>
    </location>
</feature>
<feature type="compositionally biased region" description="Low complexity" evidence="1">
    <location>
        <begin position="183"/>
        <end position="196"/>
    </location>
</feature>
<reference evidence="3" key="1">
    <citation type="submission" date="2018-11" db="EMBL/GenBank/DDBJ databases">
        <authorList>
            <consortium name="Pathogen Informatics"/>
        </authorList>
    </citation>
    <scope>NUCLEOTIDE SEQUENCE</scope>
</reference>
<sequence>MRTNETRCTAAGWIKTIQAHYEIEWDVYKPIDPRIVVFNASHVSSQEYAALKEDVHSELANLSFRQSLLIPQVDTATSSSPIGLPETHALPTPLPLEPYTLMEGRPALLRCYFRYIEEAHDSRPPAQIVYWLRNGAPLPSPPFHVSNMRQRNEGISALWVNAYSVERPSSLKDQAKWARRGCSKSNRSSESKASANPRPIPGLGPDSTGSLSPNQTFSRSPSNFYDVPGRSGELLADFEPRQSVRGPGGVDVANAAVGLETGFGGGSATTAQVGVGEDASFRGDQGEYDRSLGEENENCAPERGYGMMKDKQKGSYYNEERGFPMASITCVVESRVRRDPDYIVETNKT</sequence>
<comment type="caution">
    <text evidence="3">The sequence shown here is derived from an EMBL/GenBank/DDBJ whole genome shotgun (WGS) entry which is preliminary data.</text>
</comment>
<name>A0A3S5AVJ0_9PLAT</name>
<proteinExistence type="predicted"/>
<dbReference type="AlphaFoldDB" id="A0A3S5AVJ0"/>
<organism evidence="3 4">
    <name type="scientific">Protopolystoma xenopodis</name>
    <dbReference type="NCBI Taxonomy" id="117903"/>
    <lineage>
        <taxon>Eukaryota</taxon>
        <taxon>Metazoa</taxon>
        <taxon>Spiralia</taxon>
        <taxon>Lophotrochozoa</taxon>
        <taxon>Platyhelminthes</taxon>
        <taxon>Monogenea</taxon>
        <taxon>Polyopisthocotylea</taxon>
        <taxon>Polystomatidea</taxon>
        <taxon>Polystomatidae</taxon>
        <taxon>Protopolystoma</taxon>
    </lineage>
</organism>
<dbReference type="EMBL" id="CAAALY010245198">
    <property type="protein sequence ID" value="VEL33125.1"/>
    <property type="molecule type" value="Genomic_DNA"/>
</dbReference>